<accession>A7NRS8</accession>
<dbReference type="RefSeq" id="WP_012122695.1">
    <property type="nucleotide sequence ID" value="NC_009767.1"/>
</dbReference>
<reference evidence="1 2" key="1">
    <citation type="submission" date="2007-08" db="EMBL/GenBank/DDBJ databases">
        <title>Complete sequence of Roseiflexus castenholzii DSM 13941.</title>
        <authorList>
            <consortium name="US DOE Joint Genome Institute"/>
            <person name="Copeland A."/>
            <person name="Lucas S."/>
            <person name="Lapidus A."/>
            <person name="Barry K."/>
            <person name="Glavina del Rio T."/>
            <person name="Dalin E."/>
            <person name="Tice H."/>
            <person name="Pitluck S."/>
            <person name="Thompson L.S."/>
            <person name="Brettin T."/>
            <person name="Bruce D."/>
            <person name="Detter J.C."/>
            <person name="Han C."/>
            <person name="Tapia R."/>
            <person name="Schmutz J."/>
            <person name="Larimer F."/>
            <person name="Land M."/>
            <person name="Hauser L."/>
            <person name="Kyrpides N."/>
            <person name="Mikhailova N."/>
            <person name="Bryant D.A."/>
            <person name="Hanada S."/>
            <person name="Tsukatani Y."/>
            <person name="Richardson P."/>
        </authorList>
    </citation>
    <scope>NUCLEOTIDE SEQUENCE [LARGE SCALE GENOMIC DNA]</scope>
    <source>
        <strain evidence="2">DSM 13941 / HLO8</strain>
    </source>
</reference>
<dbReference type="Proteomes" id="UP000000263">
    <property type="component" value="Chromosome"/>
</dbReference>
<organism evidence="1 2">
    <name type="scientific">Roseiflexus castenholzii (strain DSM 13941 / HLO8)</name>
    <dbReference type="NCBI Taxonomy" id="383372"/>
    <lineage>
        <taxon>Bacteria</taxon>
        <taxon>Bacillati</taxon>
        <taxon>Chloroflexota</taxon>
        <taxon>Chloroflexia</taxon>
        <taxon>Chloroflexales</taxon>
        <taxon>Roseiflexineae</taxon>
        <taxon>Roseiflexaceae</taxon>
        <taxon>Roseiflexus</taxon>
    </lineage>
</organism>
<dbReference type="EMBL" id="CP000804">
    <property type="protein sequence ID" value="ABU60274.1"/>
    <property type="molecule type" value="Genomic_DNA"/>
</dbReference>
<evidence type="ECO:0000313" key="1">
    <source>
        <dbReference type="EMBL" id="ABU60274.1"/>
    </source>
</evidence>
<dbReference type="InterPro" id="IPR036155">
    <property type="entry name" value="Crypto/Photolyase_N_sf"/>
</dbReference>
<gene>
    <name evidence="1" type="ordered locus">Rcas_4247</name>
</gene>
<dbReference type="OrthoDB" id="5616018at2"/>
<dbReference type="eggNOG" id="COG0415">
    <property type="taxonomic scope" value="Bacteria"/>
</dbReference>
<keyword evidence="2" id="KW-1185">Reference proteome</keyword>
<dbReference type="STRING" id="383372.Rcas_4247"/>
<dbReference type="KEGG" id="rca:Rcas_4247"/>
<dbReference type="SUPFAM" id="SSF52425">
    <property type="entry name" value="Cryptochrome/photolyase, N-terminal domain"/>
    <property type="match status" value="1"/>
</dbReference>
<protein>
    <submittedName>
        <fullName evidence="1">Uncharacterized protein</fullName>
    </submittedName>
</protein>
<dbReference type="HOGENOM" id="CLU_1805192_0_0_0"/>
<name>A7NRS8_ROSCS</name>
<sequence length="150" mass="17039">MTPQFIRPIVWVHGDCLSPYGPALQAHPGAPAIWVWDDALLEEWRISLKRIVFIYECLLELPVVIRRGDVASEVLAFAREHAADGVATAFSPSPRFRAICDRLRDALPVAVLPVEPFLAYTGRLDLRRFSRYWATAEKYAFGQLPLFDDQ</sequence>
<dbReference type="AlphaFoldDB" id="A7NRS8"/>
<dbReference type="Gene3D" id="3.40.50.620">
    <property type="entry name" value="HUPs"/>
    <property type="match status" value="1"/>
</dbReference>
<proteinExistence type="predicted"/>
<dbReference type="InterPro" id="IPR014729">
    <property type="entry name" value="Rossmann-like_a/b/a_fold"/>
</dbReference>
<evidence type="ECO:0000313" key="2">
    <source>
        <dbReference type="Proteomes" id="UP000000263"/>
    </source>
</evidence>